<dbReference type="Gene3D" id="2.130.10.120">
    <property type="entry name" value="Prolyl oligopeptidase, N-terminal domain"/>
    <property type="match status" value="1"/>
</dbReference>
<evidence type="ECO:0000256" key="4">
    <source>
        <dbReference type="ARBA" id="ARBA00016310"/>
    </source>
</evidence>
<evidence type="ECO:0000256" key="7">
    <source>
        <dbReference type="ARBA" id="ARBA00022825"/>
    </source>
</evidence>
<feature type="domain" description="Peptidase S9 prolyl oligopeptidase catalytic" evidence="9">
    <location>
        <begin position="852"/>
        <end position="1072"/>
    </location>
</feature>
<organism evidence="12 13">
    <name type="scientific">Strongyloides stercoralis</name>
    <name type="common">Threadworm</name>
    <dbReference type="NCBI Taxonomy" id="6248"/>
    <lineage>
        <taxon>Eukaryota</taxon>
        <taxon>Metazoa</taxon>
        <taxon>Ecdysozoa</taxon>
        <taxon>Nematoda</taxon>
        <taxon>Chromadorea</taxon>
        <taxon>Rhabditida</taxon>
        <taxon>Tylenchina</taxon>
        <taxon>Panagrolaimomorpha</taxon>
        <taxon>Strongyloidoidea</taxon>
        <taxon>Strongyloididae</taxon>
        <taxon>Strongyloides</taxon>
    </lineage>
</organism>
<dbReference type="SUPFAM" id="SSF50993">
    <property type="entry name" value="Peptidase/esterase 'gauge' domain"/>
    <property type="match status" value="1"/>
</dbReference>
<proteinExistence type="inferred from homology"/>
<dbReference type="SUPFAM" id="SSF53474">
    <property type="entry name" value="alpha/beta-Hydrolases"/>
    <property type="match status" value="1"/>
</dbReference>
<feature type="domain" description="Anaphase-promoting complex subunit 4-like WD40" evidence="11">
    <location>
        <begin position="240"/>
        <end position="310"/>
    </location>
</feature>
<dbReference type="PANTHER" id="PTHR42881:SF2">
    <property type="entry name" value="PROLYL ENDOPEPTIDASE"/>
    <property type="match status" value="1"/>
</dbReference>
<keyword evidence="6" id="KW-0378">Hydrolase</keyword>
<dbReference type="PRINTS" id="PR00862">
    <property type="entry name" value="PROLIGOPTASE"/>
</dbReference>
<dbReference type="GO" id="GO:0005829">
    <property type="term" value="C:cytosol"/>
    <property type="evidence" value="ECO:0007669"/>
    <property type="project" value="TreeGrafter"/>
</dbReference>
<reference evidence="13" key="1">
    <citation type="submission" date="2024-02" db="UniProtKB">
        <authorList>
            <consortium name="WormBaseParasite"/>
        </authorList>
    </citation>
    <scope>IDENTIFICATION</scope>
</reference>
<dbReference type="FunFam" id="3.40.50.1820:FF:000005">
    <property type="entry name" value="Prolyl endopeptidase"/>
    <property type="match status" value="1"/>
</dbReference>
<feature type="domain" description="Peptidase S9A N-terminal" evidence="10">
    <location>
        <begin position="371"/>
        <end position="779"/>
    </location>
</feature>
<dbReference type="GO" id="GO:0006508">
    <property type="term" value="P:proteolysis"/>
    <property type="evidence" value="ECO:0007669"/>
    <property type="project" value="UniProtKB-KW"/>
</dbReference>
<evidence type="ECO:0000256" key="3">
    <source>
        <dbReference type="ARBA" id="ARBA00011897"/>
    </source>
</evidence>
<dbReference type="AlphaFoldDB" id="A0AAF5DG37"/>
<evidence type="ECO:0000256" key="1">
    <source>
        <dbReference type="ARBA" id="ARBA00001070"/>
    </source>
</evidence>
<evidence type="ECO:0000256" key="6">
    <source>
        <dbReference type="ARBA" id="ARBA00022801"/>
    </source>
</evidence>
<dbReference type="InterPro" id="IPR029058">
    <property type="entry name" value="AB_hydrolase_fold"/>
</dbReference>
<dbReference type="Gene3D" id="2.130.10.10">
    <property type="entry name" value="YVTN repeat-like/Quinoprotein amine dehydrogenase"/>
    <property type="match status" value="2"/>
</dbReference>
<evidence type="ECO:0000313" key="12">
    <source>
        <dbReference type="Proteomes" id="UP000035681"/>
    </source>
</evidence>
<dbReference type="PROSITE" id="PS00708">
    <property type="entry name" value="PRO_ENDOPEP_SER"/>
    <property type="match status" value="1"/>
</dbReference>
<dbReference type="InterPro" id="IPR001375">
    <property type="entry name" value="Peptidase_S9_cat"/>
</dbReference>
<sequence length="1077" mass="123379">NETYDYTNQMNQLSKKWKTSLKKHFIKASLVSNVRCASWNSTGEILAIGTNSGEILFVKFEKGLENCDDVTIQIVTISEAKEKFVEDNPIDLKDTENEINHVVFHNIHPHLCVTSSNDHVLRFWNPYNGVKIGDWCNSELASQTLNSICFKGKSVIDSTLYCITNYERLWKLQQVSDDFKVTTKLSQNEINDIALYGEENNIIGPSHRGTVIMYDGDTLEQYQSFEIGTQKRGYRVIALNKDQTLMALGNNFAQVQIYMMDQETVLTQYDGMRNTVRHLSFSACGRLLAIGGDDEYIVILETKNFTEIYRIDNLGIYKDCDRSKNSPIRKERNVQYEQAIILGPFVYCFCLILKINNMPTSAIKVESSKYPIIRRDDTVIDDYHGTKVKDPYRYLEDPDSQETKDFVEACNKITEPFLNDCPVRTEISKKLSELWNYEKFSCYAKHGSYYYHFYNTGLQNQSVLYRQKTLDEKPEKFFDPNCLSKDGTTAIRQYKWTRDGEILAVGLSEKGSDWVTLKFLQSNGKWLDDCITGVKHSSLAWMPNNKGIFYSTYPDHKSIVEGTNTEKHQFHSLYYHEIGNHSGDILVADFRTDSNLMLSGSIGREDNYLIVDVSRGCDPFNKVYYYDVSQNNFEINGKVELKPLFTNNDAKYDVVYVKDDVIWVHTNHNSPMFKLIKVNFATANEGPSKWTTIINEDSHKKLDWVTPVANDKIFASYLEDVKSTLYVHDLNSGTFLYQIAFPIGTIAGIHCRPNETEFFVSFESLLSPTAIYYGDFKNSVNNSLNVKVIREVKIEGYDSSKFESNQIFYTSKDGTKVPMFIMHKKEIEMNGQNPTMLLGYGGFNISNTPCFSISRILFMENFCGIVAIANIRGGSEYGETWHEQGMKFNKQNCFDDFIGASEFLINKNYTSPDKLIIQGGSNGGLLVAVCSQQRPDLFGAVINRVGVLDMLRFQKFTIGGAWIPEYGCSDVKEEFEYIYKYSPLHNLCLPKNKLQWPATLLMTADHDDRVVPLHSLKYIAELYHTLKDARDYQTNPVLIRVEVAAGHGQGKPTSKCIDELTDIYCFIQRVLSIEWKK</sequence>
<dbReference type="PANTHER" id="PTHR42881">
    <property type="entry name" value="PROLYL ENDOPEPTIDASE"/>
    <property type="match status" value="1"/>
</dbReference>
<dbReference type="FunFam" id="2.130.10.120:FF:000001">
    <property type="entry name" value="Prolyl endopeptidase"/>
    <property type="match status" value="1"/>
</dbReference>
<dbReference type="Pfam" id="PF12894">
    <property type="entry name" value="ANAPC4_WD40"/>
    <property type="match status" value="1"/>
</dbReference>
<dbReference type="SMART" id="SM00320">
    <property type="entry name" value="WD40"/>
    <property type="match status" value="4"/>
</dbReference>
<dbReference type="Pfam" id="PF00326">
    <property type="entry name" value="Peptidase_S9"/>
    <property type="match status" value="1"/>
</dbReference>
<comment type="catalytic activity">
    <reaction evidence="1">
        <text>Hydrolysis of Pro-|-Xaa &gt;&gt; Ala-|-Xaa in oligopeptides.</text>
        <dbReference type="EC" id="3.4.21.26"/>
    </reaction>
</comment>
<dbReference type="GO" id="GO:0070012">
    <property type="term" value="F:oligopeptidase activity"/>
    <property type="evidence" value="ECO:0007669"/>
    <property type="project" value="TreeGrafter"/>
</dbReference>
<keyword evidence="5" id="KW-0645">Protease</keyword>
<comment type="similarity">
    <text evidence="2">Belongs to the peptidase S9A family.</text>
</comment>
<dbReference type="InterPro" id="IPR036322">
    <property type="entry name" value="WD40_repeat_dom_sf"/>
</dbReference>
<dbReference type="InterPro" id="IPR002470">
    <property type="entry name" value="Peptidase_S9A"/>
</dbReference>
<evidence type="ECO:0000259" key="9">
    <source>
        <dbReference type="Pfam" id="PF00326"/>
    </source>
</evidence>
<dbReference type="WBParaSite" id="TCONS_00012093.p1">
    <property type="protein sequence ID" value="TCONS_00012093.p1"/>
    <property type="gene ID" value="XLOC_007421"/>
</dbReference>
<dbReference type="EC" id="3.4.21.26" evidence="3"/>
<keyword evidence="12" id="KW-1185">Reference proteome</keyword>
<dbReference type="GO" id="GO:0004252">
    <property type="term" value="F:serine-type endopeptidase activity"/>
    <property type="evidence" value="ECO:0007669"/>
    <property type="project" value="UniProtKB-EC"/>
</dbReference>
<evidence type="ECO:0000259" key="11">
    <source>
        <dbReference type="Pfam" id="PF12894"/>
    </source>
</evidence>
<evidence type="ECO:0000256" key="2">
    <source>
        <dbReference type="ARBA" id="ARBA00005228"/>
    </source>
</evidence>
<evidence type="ECO:0000313" key="13">
    <source>
        <dbReference type="WBParaSite" id="TCONS_00012093.p1"/>
    </source>
</evidence>
<dbReference type="InterPro" id="IPR023302">
    <property type="entry name" value="Pept_S9A_N"/>
</dbReference>
<evidence type="ECO:0000256" key="5">
    <source>
        <dbReference type="ARBA" id="ARBA00022670"/>
    </source>
</evidence>
<evidence type="ECO:0000259" key="10">
    <source>
        <dbReference type="Pfam" id="PF02897"/>
    </source>
</evidence>
<dbReference type="InterPro" id="IPR015943">
    <property type="entry name" value="WD40/YVTN_repeat-like_dom_sf"/>
</dbReference>
<dbReference type="InterPro" id="IPR001680">
    <property type="entry name" value="WD40_rpt"/>
</dbReference>
<dbReference type="Gene3D" id="3.40.50.1820">
    <property type="entry name" value="alpha/beta hydrolase"/>
    <property type="match status" value="1"/>
</dbReference>
<dbReference type="InterPro" id="IPR024977">
    <property type="entry name" value="Apc4-like_WD40_dom"/>
</dbReference>
<dbReference type="InterPro" id="IPR051167">
    <property type="entry name" value="Prolyl_oligopep/macrocyclase"/>
</dbReference>
<evidence type="ECO:0000256" key="8">
    <source>
        <dbReference type="ARBA" id="ARBA00029698"/>
    </source>
</evidence>
<name>A0AAF5DG37_STRER</name>
<dbReference type="SUPFAM" id="SSF50978">
    <property type="entry name" value="WD40 repeat-like"/>
    <property type="match status" value="1"/>
</dbReference>
<dbReference type="Pfam" id="PF02897">
    <property type="entry name" value="Peptidase_S9_N"/>
    <property type="match status" value="1"/>
</dbReference>
<protein>
    <recommendedName>
        <fullName evidence="4">Prolyl endopeptidase</fullName>
        <ecNumber evidence="3">3.4.21.26</ecNumber>
    </recommendedName>
    <alternativeName>
        <fullName evidence="8">Post-proline cleaving enzyme</fullName>
    </alternativeName>
</protein>
<accession>A0AAF5DG37</accession>
<dbReference type="Proteomes" id="UP000035681">
    <property type="component" value="Unplaced"/>
</dbReference>
<dbReference type="InterPro" id="IPR002471">
    <property type="entry name" value="Pept_S9_AS"/>
</dbReference>
<keyword evidence="7" id="KW-0720">Serine protease</keyword>